<dbReference type="PANTHER" id="PTHR43133:SF46">
    <property type="entry name" value="RNA POLYMERASE SIGMA-70 FACTOR ECF SUBFAMILY"/>
    <property type="match status" value="1"/>
</dbReference>
<feature type="domain" description="RNA polymerase sigma factor 70 region 4 type 2" evidence="6">
    <location>
        <begin position="114"/>
        <end position="166"/>
    </location>
</feature>
<dbReference type="SUPFAM" id="SSF88659">
    <property type="entry name" value="Sigma3 and sigma4 domains of RNA polymerase sigma factors"/>
    <property type="match status" value="1"/>
</dbReference>
<dbReference type="NCBIfam" id="TIGR02985">
    <property type="entry name" value="Sig70_bacteroi1"/>
    <property type="match status" value="1"/>
</dbReference>
<dbReference type="GO" id="GO:0006352">
    <property type="term" value="P:DNA-templated transcription initiation"/>
    <property type="evidence" value="ECO:0007669"/>
    <property type="project" value="InterPro"/>
</dbReference>
<keyword evidence="3" id="KW-0731">Sigma factor</keyword>
<dbReference type="SUPFAM" id="SSF88946">
    <property type="entry name" value="Sigma2 domain of RNA polymerase sigma factors"/>
    <property type="match status" value="1"/>
</dbReference>
<evidence type="ECO:0000313" key="8">
    <source>
        <dbReference type="Proteomes" id="UP000005938"/>
    </source>
</evidence>
<dbReference type="InterPro" id="IPR013324">
    <property type="entry name" value="RNA_pol_sigma_r3/r4-like"/>
</dbReference>
<dbReference type="InterPro" id="IPR014327">
    <property type="entry name" value="RNA_pol_sigma70_bacteroid"/>
</dbReference>
<dbReference type="Pfam" id="PF08281">
    <property type="entry name" value="Sigma70_r4_2"/>
    <property type="match status" value="1"/>
</dbReference>
<dbReference type="GO" id="GO:0003677">
    <property type="term" value="F:DNA binding"/>
    <property type="evidence" value="ECO:0007669"/>
    <property type="project" value="InterPro"/>
</dbReference>
<evidence type="ECO:0000256" key="1">
    <source>
        <dbReference type="ARBA" id="ARBA00010641"/>
    </source>
</evidence>
<dbReference type="InterPro" id="IPR014284">
    <property type="entry name" value="RNA_pol_sigma-70_dom"/>
</dbReference>
<reference evidence="7 8" key="1">
    <citation type="journal article" date="2012" name="J. Bacteriol.">
        <title>Genome Sequence of the Halotolerant Bacterium Imtechella halotolerans K1T.</title>
        <authorList>
            <person name="Kumar S."/>
            <person name="Vikram S."/>
            <person name="Subramanian S."/>
            <person name="Raghava G.P."/>
            <person name="Pinnaka A.K."/>
        </authorList>
    </citation>
    <scope>NUCLEOTIDE SEQUENCE [LARGE SCALE GENOMIC DNA]</scope>
    <source>
        <strain evidence="7 8">K1</strain>
    </source>
</reference>
<proteinExistence type="inferred from homology"/>
<evidence type="ECO:0000256" key="3">
    <source>
        <dbReference type="ARBA" id="ARBA00023082"/>
    </source>
</evidence>
<dbReference type="EMBL" id="AJJU01000002">
    <property type="protein sequence ID" value="EID76398.1"/>
    <property type="molecule type" value="Genomic_DNA"/>
</dbReference>
<gene>
    <name evidence="7" type="ORF">W5A_00205</name>
</gene>
<feature type="domain" description="RNA polymerase sigma-70 region 2" evidence="5">
    <location>
        <begin position="19"/>
        <end position="85"/>
    </location>
</feature>
<dbReference type="AlphaFoldDB" id="I0WJ32"/>
<comment type="caution">
    <text evidence="7">The sequence shown here is derived from an EMBL/GenBank/DDBJ whole genome shotgun (WGS) entry which is preliminary data.</text>
</comment>
<dbReference type="GO" id="GO:0016987">
    <property type="term" value="F:sigma factor activity"/>
    <property type="evidence" value="ECO:0007669"/>
    <property type="project" value="UniProtKB-KW"/>
</dbReference>
<dbReference type="RefSeq" id="WP_008236162.1">
    <property type="nucleotide sequence ID" value="NZ_AJJU01000002.1"/>
</dbReference>
<sequence>MLIVQRLKREDISALEEVYNKHFARVYSIAFKYVRDDYLASDLVHDVFIKLWKNREKLSEELTLDHQLFVITKGIVIDYLRKKVREEKLLYDYQTTLEEPEEDTKNDLRNSRLRKMYSIIETMPKRQQVVFKMIRLEGFTYDEVAERLNISKNTVSNHFTAAMKFLRKKIYFLFF</sequence>
<dbReference type="NCBIfam" id="TIGR02937">
    <property type="entry name" value="sigma70-ECF"/>
    <property type="match status" value="1"/>
</dbReference>
<name>I0WJ32_9FLAO</name>
<protein>
    <submittedName>
        <fullName evidence="7">ECF subfamily RNA polymerase sigma-24 subunit</fullName>
    </submittedName>
</protein>
<keyword evidence="4" id="KW-0804">Transcription</keyword>
<evidence type="ECO:0000313" key="7">
    <source>
        <dbReference type="EMBL" id="EID76398.1"/>
    </source>
</evidence>
<keyword evidence="8" id="KW-1185">Reference proteome</keyword>
<dbReference type="InterPro" id="IPR013249">
    <property type="entry name" value="RNA_pol_sigma70_r4_t2"/>
</dbReference>
<dbReference type="eggNOG" id="COG1595">
    <property type="taxonomic scope" value="Bacteria"/>
</dbReference>
<dbReference type="Gene3D" id="1.10.10.10">
    <property type="entry name" value="Winged helix-like DNA-binding domain superfamily/Winged helix DNA-binding domain"/>
    <property type="match status" value="1"/>
</dbReference>
<evidence type="ECO:0000256" key="2">
    <source>
        <dbReference type="ARBA" id="ARBA00023015"/>
    </source>
</evidence>
<evidence type="ECO:0000256" key="4">
    <source>
        <dbReference type="ARBA" id="ARBA00023163"/>
    </source>
</evidence>
<dbReference type="InterPro" id="IPR013325">
    <property type="entry name" value="RNA_pol_sigma_r2"/>
</dbReference>
<organism evidence="7 8">
    <name type="scientific">Imtechella halotolerans K1</name>
    <dbReference type="NCBI Taxonomy" id="946077"/>
    <lineage>
        <taxon>Bacteria</taxon>
        <taxon>Pseudomonadati</taxon>
        <taxon>Bacteroidota</taxon>
        <taxon>Flavobacteriia</taxon>
        <taxon>Flavobacteriales</taxon>
        <taxon>Flavobacteriaceae</taxon>
        <taxon>Imtechella</taxon>
    </lineage>
</organism>
<dbReference type="InterPro" id="IPR007627">
    <property type="entry name" value="RNA_pol_sigma70_r2"/>
</dbReference>
<dbReference type="OrthoDB" id="1100095at2"/>
<dbReference type="Proteomes" id="UP000005938">
    <property type="component" value="Unassembled WGS sequence"/>
</dbReference>
<comment type="similarity">
    <text evidence="1">Belongs to the sigma-70 factor family. ECF subfamily.</text>
</comment>
<evidence type="ECO:0000259" key="5">
    <source>
        <dbReference type="Pfam" id="PF04542"/>
    </source>
</evidence>
<dbReference type="InterPro" id="IPR036388">
    <property type="entry name" value="WH-like_DNA-bd_sf"/>
</dbReference>
<dbReference type="STRING" id="946077.W5A_00205"/>
<dbReference type="Gene3D" id="1.10.1740.10">
    <property type="match status" value="1"/>
</dbReference>
<keyword evidence="2" id="KW-0805">Transcription regulation</keyword>
<dbReference type="InterPro" id="IPR039425">
    <property type="entry name" value="RNA_pol_sigma-70-like"/>
</dbReference>
<evidence type="ECO:0000259" key="6">
    <source>
        <dbReference type="Pfam" id="PF08281"/>
    </source>
</evidence>
<dbReference type="PANTHER" id="PTHR43133">
    <property type="entry name" value="RNA POLYMERASE ECF-TYPE SIGMA FACTO"/>
    <property type="match status" value="1"/>
</dbReference>
<accession>I0WJ32</accession>
<dbReference type="Pfam" id="PF04542">
    <property type="entry name" value="Sigma70_r2"/>
    <property type="match status" value="1"/>
</dbReference>